<dbReference type="AlphaFoldDB" id="A0A7X6RHD7"/>
<keyword evidence="2" id="KW-0378">Hydrolase</keyword>
<comment type="caution">
    <text evidence="2">The sequence shown here is derived from an EMBL/GenBank/DDBJ whole genome shotgun (WGS) entry which is preliminary data.</text>
</comment>
<evidence type="ECO:0000313" key="3">
    <source>
        <dbReference type="Proteomes" id="UP000523447"/>
    </source>
</evidence>
<organism evidence="2 3">
    <name type="scientific">Nocardia veterana</name>
    <dbReference type="NCBI Taxonomy" id="132249"/>
    <lineage>
        <taxon>Bacteria</taxon>
        <taxon>Bacillati</taxon>
        <taxon>Actinomycetota</taxon>
        <taxon>Actinomycetes</taxon>
        <taxon>Mycobacteriales</taxon>
        <taxon>Nocardiaceae</taxon>
        <taxon>Nocardia</taxon>
    </lineage>
</organism>
<proteinExistence type="predicted"/>
<gene>
    <name evidence="2" type="ORF">HGA07_10075</name>
</gene>
<accession>A0A7X6RHD7</accession>
<dbReference type="Pfam" id="PF12146">
    <property type="entry name" value="Hydrolase_4"/>
    <property type="match status" value="1"/>
</dbReference>
<dbReference type="SUPFAM" id="SSF53474">
    <property type="entry name" value="alpha/beta-Hydrolases"/>
    <property type="match status" value="1"/>
</dbReference>
<protein>
    <submittedName>
        <fullName evidence="2">Alpha/beta fold hydrolase</fullName>
    </submittedName>
</protein>
<dbReference type="GO" id="GO:0016787">
    <property type="term" value="F:hydrolase activity"/>
    <property type="evidence" value="ECO:0007669"/>
    <property type="project" value="UniProtKB-KW"/>
</dbReference>
<dbReference type="InterPro" id="IPR022742">
    <property type="entry name" value="Hydrolase_4"/>
</dbReference>
<dbReference type="Gene3D" id="3.40.50.1820">
    <property type="entry name" value="alpha/beta hydrolase"/>
    <property type="match status" value="2"/>
</dbReference>
<feature type="domain" description="Serine aminopeptidase S33" evidence="1">
    <location>
        <begin position="23"/>
        <end position="131"/>
    </location>
</feature>
<dbReference type="EMBL" id="JAAXPE010000007">
    <property type="protein sequence ID" value="NKY85971.1"/>
    <property type="molecule type" value="Genomic_DNA"/>
</dbReference>
<evidence type="ECO:0000259" key="1">
    <source>
        <dbReference type="Pfam" id="PF12146"/>
    </source>
</evidence>
<sequence length="217" mass="22575">MPYFPGARGRLHYRIWPVDGSADPAALVVFLPGSGQHSGHYHRFGRALGRRSIELWCLDTSGQGLSEGDPQAPGTLAELAADAAALVRCAEARHRAAPLLLAGHSLGAATALAAAGLPELSRCAGMVLTGTPRRALGAGSQPPPGMPVLALHGVDDRRAPIDAVREWAARHPSVGLHEYPDAGHDLLHEPVQAAVTGDIAEWIGEVATGRRGTADVG</sequence>
<dbReference type="InterPro" id="IPR051044">
    <property type="entry name" value="MAG_DAG_Lipase"/>
</dbReference>
<dbReference type="InterPro" id="IPR029058">
    <property type="entry name" value="AB_hydrolase_fold"/>
</dbReference>
<keyword evidence="3" id="KW-1185">Reference proteome</keyword>
<evidence type="ECO:0000313" key="2">
    <source>
        <dbReference type="EMBL" id="NKY85971.1"/>
    </source>
</evidence>
<name>A0A7X6RHD7_9NOCA</name>
<dbReference type="Proteomes" id="UP000523447">
    <property type="component" value="Unassembled WGS sequence"/>
</dbReference>
<dbReference type="PANTHER" id="PTHR11614">
    <property type="entry name" value="PHOSPHOLIPASE-RELATED"/>
    <property type="match status" value="1"/>
</dbReference>
<dbReference type="RefSeq" id="WP_040721495.1">
    <property type="nucleotide sequence ID" value="NZ_CAWPHS010000067.1"/>
</dbReference>
<reference evidence="2 3" key="1">
    <citation type="submission" date="2020-04" db="EMBL/GenBank/DDBJ databases">
        <title>MicrobeNet Type strains.</title>
        <authorList>
            <person name="Nicholson A.C."/>
        </authorList>
    </citation>
    <scope>NUCLEOTIDE SEQUENCE [LARGE SCALE GENOMIC DNA]</scope>
    <source>
        <strain evidence="2 3">DSM 44445</strain>
    </source>
</reference>